<keyword evidence="2" id="KW-1185">Reference proteome</keyword>
<name>A0ABN1VR60_9MICO</name>
<dbReference type="Proteomes" id="UP001500943">
    <property type="component" value="Unassembled WGS sequence"/>
</dbReference>
<reference evidence="1 2" key="1">
    <citation type="journal article" date="2019" name="Int. J. Syst. Evol. Microbiol.">
        <title>The Global Catalogue of Microorganisms (GCM) 10K type strain sequencing project: providing services to taxonomists for standard genome sequencing and annotation.</title>
        <authorList>
            <consortium name="The Broad Institute Genomics Platform"/>
            <consortium name="The Broad Institute Genome Sequencing Center for Infectious Disease"/>
            <person name="Wu L."/>
            <person name="Ma J."/>
        </authorList>
    </citation>
    <scope>NUCLEOTIDE SEQUENCE [LARGE SCALE GENOMIC DNA]</scope>
    <source>
        <strain evidence="1 2">JCM 12762</strain>
    </source>
</reference>
<evidence type="ECO:0000313" key="1">
    <source>
        <dbReference type="EMBL" id="GAA1216655.1"/>
    </source>
</evidence>
<dbReference type="EMBL" id="BAAAKW010000028">
    <property type="protein sequence ID" value="GAA1216655.1"/>
    <property type="molecule type" value="Genomic_DNA"/>
</dbReference>
<protein>
    <submittedName>
        <fullName evidence="1">Uncharacterized protein</fullName>
    </submittedName>
</protein>
<sequence length="132" mass="14608">MNNDELVAAFEAGKIAPAAFSHENHVRVAWGLARQYGEQDGLQRLVVGIKALADRAGKPHAFHVTLTRAWFDLIASVEDLDAAPELLDKSIIKRFYSADRIAEGRELWHEPDLHPLQLPLPPLADNSADATH</sequence>
<accession>A0ABN1VR60</accession>
<evidence type="ECO:0000313" key="2">
    <source>
        <dbReference type="Proteomes" id="UP001500943"/>
    </source>
</evidence>
<comment type="caution">
    <text evidence="1">The sequence shown here is derived from an EMBL/GenBank/DDBJ whole genome shotgun (WGS) entry which is preliminary data.</text>
</comment>
<gene>
    <name evidence="1" type="ORF">GCM10009655_14920</name>
</gene>
<proteinExistence type="predicted"/>
<dbReference type="RefSeq" id="WP_343924593.1">
    <property type="nucleotide sequence ID" value="NZ_BAAAKW010000028.1"/>
</dbReference>
<organism evidence="1 2">
    <name type="scientific">Rhodoglobus aureus</name>
    <dbReference type="NCBI Taxonomy" id="191497"/>
    <lineage>
        <taxon>Bacteria</taxon>
        <taxon>Bacillati</taxon>
        <taxon>Actinomycetota</taxon>
        <taxon>Actinomycetes</taxon>
        <taxon>Micrococcales</taxon>
        <taxon>Microbacteriaceae</taxon>
        <taxon>Rhodoglobus</taxon>
    </lineage>
</organism>